<evidence type="ECO:0000256" key="3">
    <source>
        <dbReference type="ARBA" id="ARBA00022792"/>
    </source>
</evidence>
<feature type="non-terminal residue" evidence="10">
    <location>
        <position position="1"/>
    </location>
</feature>
<evidence type="ECO:0000256" key="1">
    <source>
        <dbReference type="ARBA" id="ARBA00004434"/>
    </source>
</evidence>
<dbReference type="InterPro" id="IPR033122">
    <property type="entry name" value="LETM1-like_RBD"/>
</dbReference>
<evidence type="ECO:0000256" key="8">
    <source>
        <dbReference type="SAM" id="Phobius"/>
    </source>
</evidence>
<keyword evidence="4 8" id="KW-1133">Transmembrane helix</keyword>
<feature type="transmembrane region" description="Helical" evidence="8">
    <location>
        <begin position="117"/>
        <end position="138"/>
    </location>
</feature>
<protein>
    <recommendedName>
        <fullName evidence="9">Letm1 RBD domain-containing protein</fullName>
    </recommendedName>
</protein>
<gene>
    <name evidence="10" type="ORF">BDV95DRAFT_450414</name>
</gene>
<dbReference type="AlphaFoldDB" id="A0A7C8IEA3"/>
<dbReference type="PANTHER" id="PTHR14009">
    <property type="entry name" value="LEUCINE ZIPPER-EF-HAND CONTAINING TRANSMEMBRANE PROTEIN"/>
    <property type="match status" value="1"/>
</dbReference>
<organism evidence="10 11">
    <name type="scientific">Massariosphaeria phaeospora</name>
    <dbReference type="NCBI Taxonomy" id="100035"/>
    <lineage>
        <taxon>Eukaryota</taxon>
        <taxon>Fungi</taxon>
        <taxon>Dikarya</taxon>
        <taxon>Ascomycota</taxon>
        <taxon>Pezizomycotina</taxon>
        <taxon>Dothideomycetes</taxon>
        <taxon>Pleosporomycetidae</taxon>
        <taxon>Pleosporales</taxon>
        <taxon>Pleosporales incertae sedis</taxon>
        <taxon>Massariosphaeria</taxon>
    </lineage>
</organism>
<keyword evidence="5 7" id="KW-0496">Mitochondrion</keyword>
<dbReference type="PROSITE" id="PS51758">
    <property type="entry name" value="LETM1_RBD"/>
    <property type="match status" value="1"/>
</dbReference>
<keyword evidence="11" id="KW-1185">Reference proteome</keyword>
<evidence type="ECO:0000313" key="10">
    <source>
        <dbReference type="EMBL" id="KAF2870987.1"/>
    </source>
</evidence>
<dbReference type="GO" id="GO:0043022">
    <property type="term" value="F:ribosome binding"/>
    <property type="evidence" value="ECO:0007669"/>
    <property type="project" value="InterPro"/>
</dbReference>
<dbReference type="InterPro" id="IPR044202">
    <property type="entry name" value="LETM1/MDM38-like"/>
</dbReference>
<proteinExistence type="predicted"/>
<name>A0A7C8IEA3_9PLEO</name>
<evidence type="ECO:0000313" key="11">
    <source>
        <dbReference type="Proteomes" id="UP000481861"/>
    </source>
</evidence>
<feature type="domain" description="Letm1 RBD" evidence="9">
    <location>
        <begin position="161"/>
        <end position="317"/>
    </location>
</feature>
<evidence type="ECO:0000256" key="5">
    <source>
        <dbReference type="ARBA" id="ARBA00023128"/>
    </source>
</evidence>
<comment type="caution">
    <text evidence="10">The sequence shown here is derived from an EMBL/GenBank/DDBJ whole genome shotgun (WGS) entry which is preliminary data.</text>
</comment>
<dbReference type="PANTHER" id="PTHR14009:SF1">
    <property type="entry name" value="MITOCHONDRIAL PROTON_CALCIUM EXCHANGER PROTEIN"/>
    <property type="match status" value="1"/>
</dbReference>
<evidence type="ECO:0000256" key="2">
    <source>
        <dbReference type="ARBA" id="ARBA00022692"/>
    </source>
</evidence>
<evidence type="ECO:0000259" key="9">
    <source>
        <dbReference type="PROSITE" id="PS51758"/>
    </source>
</evidence>
<feature type="non-terminal residue" evidence="10">
    <location>
        <position position="317"/>
    </location>
</feature>
<dbReference type="OrthoDB" id="73691at2759"/>
<dbReference type="GO" id="GO:0030003">
    <property type="term" value="P:intracellular monoatomic cation homeostasis"/>
    <property type="evidence" value="ECO:0007669"/>
    <property type="project" value="TreeGrafter"/>
</dbReference>
<sequence length="317" mass="35965">QLVSRPPTKLSVPATLASPSTATVVKASEKLNPPPETYPPELNVPARKAGQFYLKYLYHAGKAYVDFYKGGIGNLRATARLAKSLREKAEAHPDRQSIFTRAEWQIVKRSRADKLRLPVFGLILLVLGEWTPLIAIYITPVIPEACRIPAQVKRTLRKAEEKRNSRRRWVVMNMEKLFARDREVSETQMNEQMRTWTDTSKPLTGTGSGLQLQEIIPRSVPVDHVAKLHLYPLFLLSSKLDAYSRIWDLVNIMPPKAVLQWGLRRRLEYLNKDDSMITRDGGHHALSAKEVARACAERGLGSHVLDRSEADMRRDLA</sequence>
<keyword evidence="3" id="KW-0999">Mitochondrion inner membrane</keyword>
<evidence type="ECO:0000256" key="6">
    <source>
        <dbReference type="ARBA" id="ARBA00023136"/>
    </source>
</evidence>
<evidence type="ECO:0000256" key="7">
    <source>
        <dbReference type="PROSITE-ProRule" id="PRU01094"/>
    </source>
</evidence>
<keyword evidence="2 8" id="KW-0812">Transmembrane</keyword>
<dbReference type="GO" id="GO:0005743">
    <property type="term" value="C:mitochondrial inner membrane"/>
    <property type="evidence" value="ECO:0007669"/>
    <property type="project" value="UniProtKB-SubCell"/>
</dbReference>
<keyword evidence="6 8" id="KW-0472">Membrane</keyword>
<evidence type="ECO:0000256" key="4">
    <source>
        <dbReference type="ARBA" id="ARBA00022989"/>
    </source>
</evidence>
<comment type="subcellular location">
    <subcellularLocation>
        <location evidence="1">Mitochondrion inner membrane</location>
        <topology evidence="1">Single-pass membrane protein</topology>
    </subcellularLocation>
</comment>
<dbReference type="Proteomes" id="UP000481861">
    <property type="component" value="Unassembled WGS sequence"/>
</dbReference>
<accession>A0A7C8IEA3</accession>
<dbReference type="Pfam" id="PF07766">
    <property type="entry name" value="LETM1_RBD"/>
    <property type="match status" value="1"/>
</dbReference>
<reference evidence="10 11" key="1">
    <citation type="submission" date="2020-01" db="EMBL/GenBank/DDBJ databases">
        <authorList>
            <consortium name="DOE Joint Genome Institute"/>
            <person name="Haridas S."/>
            <person name="Albert R."/>
            <person name="Binder M."/>
            <person name="Bloem J."/>
            <person name="Labutti K."/>
            <person name="Salamov A."/>
            <person name="Andreopoulos B."/>
            <person name="Baker S.E."/>
            <person name="Barry K."/>
            <person name="Bills G."/>
            <person name="Bluhm B.H."/>
            <person name="Cannon C."/>
            <person name="Castanera R."/>
            <person name="Culley D.E."/>
            <person name="Daum C."/>
            <person name="Ezra D."/>
            <person name="Gonzalez J.B."/>
            <person name="Henrissat B."/>
            <person name="Kuo A."/>
            <person name="Liang C."/>
            <person name="Lipzen A."/>
            <person name="Lutzoni F."/>
            <person name="Magnuson J."/>
            <person name="Mondo S."/>
            <person name="Nolan M."/>
            <person name="Ohm R."/>
            <person name="Pangilinan J."/>
            <person name="Park H.-J.H."/>
            <person name="Ramirez L."/>
            <person name="Alfaro M."/>
            <person name="Sun H."/>
            <person name="Tritt A."/>
            <person name="Yoshinaga Y."/>
            <person name="Zwiers L.-H.L."/>
            <person name="Turgeon B.G."/>
            <person name="Goodwin S.B."/>
            <person name="Spatafora J.W."/>
            <person name="Crous P.W."/>
            <person name="Grigoriev I.V."/>
        </authorList>
    </citation>
    <scope>NUCLEOTIDE SEQUENCE [LARGE SCALE GENOMIC DNA]</scope>
    <source>
        <strain evidence="10 11">CBS 611.86</strain>
    </source>
</reference>
<dbReference type="EMBL" id="JAADJZ010000012">
    <property type="protein sequence ID" value="KAF2870987.1"/>
    <property type="molecule type" value="Genomic_DNA"/>
</dbReference>